<dbReference type="Pfam" id="PF07690">
    <property type="entry name" value="MFS_1"/>
    <property type="match status" value="1"/>
</dbReference>
<dbReference type="InterPro" id="IPR011701">
    <property type="entry name" value="MFS"/>
</dbReference>
<evidence type="ECO:0000256" key="7">
    <source>
        <dbReference type="SAM" id="Phobius"/>
    </source>
</evidence>
<accession>A0ABR0E5N1</accession>
<dbReference type="PROSITE" id="PS00217">
    <property type="entry name" value="SUGAR_TRANSPORT_2"/>
    <property type="match status" value="1"/>
</dbReference>
<feature type="transmembrane region" description="Helical" evidence="7">
    <location>
        <begin position="297"/>
        <end position="320"/>
    </location>
</feature>
<protein>
    <recommendedName>
        <fullName evidence="8">Major facilitator superfamily (MFS) profile domain-containing protein</fullName>
    </recommendedName>
</protein>
<feature type="transmembrane region" description="Helical" evidence="7">
    <location>
        <begin position="204"/>
        <end position="226"/>
    </location>
</feature>
<comment type="similarity">
    <text evidence="2">Belongs to the major facilitator superfamily. Sugar transporter (TC 2.A.1.1) family.</text>
</comment>
<feature type="transmembrane region" description="Helical" evidence="7">
    <location>
        <begin position="471"/>
        <end position="489"/>
    </location>
</feature>
<feature type="transmembrane region" description="Helical" evidence="7">
    <location>
        <begin position="881"/>
        <end position="900"/>
    </location>
</feature>
<evidence type="ECO:0000256" key="4">
    <source>
        <dbReference type="ARBA" id="ARBA00022692"/>
    </source>
</evidence>
<feature type="transmembrane region" description="Helical" evidence="7">
    <location>
        <begin position="739"/>
        <end position="762"/>
    </location>
</feature>
<feature type="transmembrane region" description="Helical" evidence="7">
    <location>
        <begin position="142"/>
        <end position="164"/>
    </location>
</feature>
<feature type="transmembrane region" description="Helical" evidence="7">
    <location>
        <begin position="44"/>
        <end position="62"/>
    </location>
</feature>
<name>A0ABR0E5N1_ZASCE</name>
<evidence type="ECO:0000256" key="6">
    <source>
        <dbReference type="ARBA" id="ARBA00023136"/>
    </source>
</evidence>
<dbReference type="InterPro" id="IPR020846">
    <property type="entry name" value="MFS_dom"/>
</dbReference>
<keyword evidence="5 7" id="KW-1133">Transmembrane helix</keyword>
<feature type="transmembrane region" description="Helical" evidence="7">
    <location>
        <begin position="646"/>
        <end position="665"/>
    </location>
</feature>
<dbReference type="EMBL" id="JAXOVC010000010">
    <property type="protein sequence ID" value="KAK4496744.1"/>
    <property type="molecule type" value="Genomic_DNA"/>
</dbReference>
<evidence type="ECO:0000256" key="3">
    <source>
        <dbReference type="ARBA" id="ARBA00022448"/>
    </source>
</evidence>
<comment type="caution">
    <text evidence="9">The sequence shown here is derived from an EMBL/GenBank/DDBJ whole genome shotgun (WGS) entry which is preliminary data.</text>
</comment>
<dbReference type="PROSITE" id="PS50850">
    <property type="entry name" value="MFS"/>
    <property type="match status" value="2"/>
</dbReference>
<feature type="transmembrane region" description="Helical" evidence="7">
    <location>
        <begin position="671"/>
        <end position="696"/>
    </location>
</feature>
<dbReference type="InterPro" id="IPR005829">
    <property type="entry name" value="Sugar_transporter_CS"/>
</dbReference>
<comment type="subcellular location">
    <subcellularLocation>
        <location evidence="1">Membrane</location>
        <topology evidence="1">Multi-pass membrane protein</topology>
    </subcellularLocation>
</comment>
<feature type="transmembrane region" description="Helical" evidence="7">
    <location>
        <begin position="617"/>
        <end position="639"/>
    </location>
</feature>
<feature type="transmembrane region" description="Helical" evidence="7">
    <location>
        <begin position="438"/>
        <end position="459"/>
    </location>
</feature>
<dbReference type="PROSITE" id="PS00216">
    <property type="entry name" value="SUGAR_TRANSPORT_1"/>
    <property type="match status" value="1"/>
</dbReference>
<feature type="transmembrane region" description="Helical" evidence="7">
    <location>
        <begin position="576"/>
        <end position="593"/>
    </location>
</feature>
<feature type="transmembrane region" description="Helical" evidence="7">
    <location>
        <begin position="332"/>
        <end position="353"/>
    </location>
</feature>
<evidence type="ECO:0000256" key="5">
    <source>
        <dbReference type="ARBA" id="ARBA00022989"/>
    </source>
</evidence>
<feature type="transmembrane region" description="Helical" evidence="7">
    <location>
        <begin position="176"/>
        <end position="198"/>
    </location>
</feature>
<dbReference type="NCBIfam" id="TIGR00879">
    <property type="entry name" value="SP"/>
    <property type="match status" value="1"/>
</dbReference>
<feature type="transmembrane region" description="Helical" evidence="7">
    <location>
        <begin position="89"/>
        <end position="109"/>
    </location>
</feature>
<evidence type="ECO:0000256" key="1">
    <source>
        <dbReference type="ARBA" id="ARBA00004141"/>
    </source>
</evidence>
<feature type="domain" description="Major facilitator superfamily (MFS) profile" evidence="8">
    <location>
        <begin position="49"/>
        <end position="493"/>
    </location>
</feature>
<feature type="domain" description="Major facilitator superfamily (MFS) profile" evidence="8">
    <location>
        <begin position="580"/>
        <end position="995"/>
    </location>
</feature>
<dbReference type="InterPro" id="IPR003663">
    <property type="entry name" value="Sugar/inositol_transpt"/>
</dbReference>
<dbReference type="PANTHER" id="PTHR43791">
    <property type="entry name" value="PERMEASE-RELATED"/>
    <property type="match status" value="1"/>
</dbReference>
<organism evidence="9 10">
    <name type="scientific">Zasmidium cellare</name>
    <name type="common">Wine cellar mold</name>
    <name type="synonym">Racodium cellare</name>
    <dbReference type="NCBI Taxonomy" id="395010"/>
    <lineage>
        <taxon>Eukaryota</taxon>
        <taxon>Fungi</taxon>
        <taxon>Dikarya</taxon>
        <taxon>Ascomycota</taxon>
        <taxon>Pezizomycotina</taxon>
        <taxon>Dothideomycetes</taxon>
        <taxon>Dothideomycetidae</taxon>
        <taxon>Mycosphaerellales</taxon>
        <taxon>Mycosphaerellaceae</taxon>
        <taxon>Zasmidium</taxon>
    </lineage>
</organism>
<keyword evidence="4 7" id="KW-0812">Transmembrane</keyword>
<dbReference type="InterPro" id="IPR036259">
    <property type="entry name" value="MFS_trans_sf"/>
</dbReference>
<feature type="transmembrane region" description="Helical" evidence="7">
    <location>
        <begin position="116"/>
        <end position="136"/>
    </location>
</feature>
<sequence>MADWDEKQKQTWAAEEHIEDADLKAGVPSDVTALSAIEATAASTAAWLITLTVSLGGFLFGYDTGYISSVLISIGTSLGHELSSSEQELVTSLTSGGALIGAVFAGLGADRYGRKWPIWAACLVFVIGTVLQTAAYGVPQFAVGRFVVGLGVGSAAMIVPLYIGELAPAKFRGRMIAFNNMSVTFGQLVASAIGAGLANVPGEGWRGTVGIGAFPAIALAIMLLWCPESPRQLVAHGRVEQAESVLLRLYPTSTPEQRLAKIRSIELSIEEATSSLSQESLWVSFKRIFNTPATGRAVLVACIVMAISQLGGFNTLMYYSATLFAIVGFENATAVAIVVSGTNFIFSLVNLFLVDRFGRRRLLTVTVLGMSICMLIAAVSFHYIPIDLSTLKLETESAGWAGILVLVTIIAYVGFYSSGVATIAWIGTELIPLEVRALGTMLNTVSCWSTNIIISSTFLSMMKGITPSGAFGFYCGICFTGWVFIIFCYPDVKGMPLEGIREVFQHGFGVRFSKQWQRENKDKPKVSQQTFAVLLLFIMEYSKEPTGTAHVEKQPDFEVDSGEWEDPRVKKIKRKVDLRLSAILALMYIVNQIDRTNLPNAVIAGLDDDLNLVGNRYSIIVLVFFPFYVLFNPVATVLARKLGPRPFLAGITLAFGLVVIGFGLAKNWTTLIGLRILLGTFESCFFPSALFLVQMWYVRREVAKRNAFFYLVGNSVGGFGGVLAYGLQQMDGIQGHAGWSWIFIWEGIITIIIAILGYIFLVDFPEDATKTKFFLKEDEIQIMIDRVDRDRADAHVTPFNIWNYLAQAKDWKVWFFAANFGLSAVVTYSVSYFLPIILRETLGFSVVQAQCLTAPCYAFSFLLGMVEAWISDKFNVRGHIIVFNCILEIIGVAVLGYAHAPYARYAGAYLITAGSNSNVCASMTYQANNVVGQWRRAFTSATIVAMGGVGGVVGSLAFRHQDAPNYRPGLYTCFTAAALTIVSVATTSVYMFVKNKQQARGKLVIEGVPGFRYTL</sequence>
<dbReference type="PRINTS" id="PR00171">
    <property type="entry name" value="SUGRTRNSPORT"/>
</dbReference>
<gene>
    <name evidence="9" type="ORF">PRZ48_012727</name>
</gene>
<feature type="transmembrane region" description="Helical" evidence="7">
    <location>
        <begin position="969"/>
        <end position="993"/>
    </location>
</feature>
<dbReference type="Gene3D" id="1.20.1250.20">
    <property type="entry name" value="MFS general substrate transporter like domains"/>
    <property type="match status" value="3"/>
</dbReference>
<proteinExistence type="inferred from homology"/>
<evidence type="ECO:0000313" key="9">
    <source>
        <dbReference type="EMBL" id="KAK4496744.1"/>
    </source>
</evidence>
<feature type="transmembrane region" description="Helical" evidence="7">
    <location>
        <begin position="365"/>
        <end position="386"/>
    </location>
</feature>
<feature type="transmembrane region" description="Helical" evidence="7">
    <location>
        <begin position="708"/>
        <end position="727"/>
    </location>
</feature>
<dbReference type="InterPro" id="IPR005828">
    <property type="entry name" value="MFS_sugar_transport-like"/>
</dbReference>
<keyword evidence="6 7" id="KW-0472">Membrane</keyword>
<feature type="transmembrane region" description="Helical" evidence="7">
    <location>
        <begin position="813"/>
        <end position="834"/>
    </location>
</feature>
<dbReference type="Proteomes" id="UP001305779">
    <property type="component" value="Unassembled WGS sequence"/>
</dbReference>
<evidence type="ECO:0000259" key="8">
    <source>
        <dbReference type="PROSITE" id="PS50850"/>
    </source>
</evidence>
<feature type="transmembrane region" description="Helical" evidence="7">
    <location>
        <begin position="846"/>
        <end position="869"/>
    </location>
</feature>
<dbReference type="PANTHER" id="PTHR43791:SF47">
    <property type="entry name" value="MAJOR FACILITATOR SUPERFAMILY (MFS) PROFILE DOMAIN-CONTAINING PROTEIN-RELATED"/>
    <property type="match status" value="1"/>
</dbReference>
<dbReference type="Pfam" id="PF00083">
    <property type="entry name" value="Sugar_tr"/>
    <property type="match status" value="1"/>
</dbReference>
<evidence type="ECO:0000313" key="10">
    <source>
        <dbReference type="Proteomes" id="UP001305779"/>
    </source>
</evidence>
<reference evidence="9 10" key="1">
    <citation type="journal article" date="2023" name="G3 (Bethesda)">
        <title>A chromosome-level genome assembly of Zasmidium syzygii isolated from banana leaves.</title>
        <authorList>
            <person name="van Westerhoven A.C."/>
            <person name="Mehrabi R."/>
            <person name="Talebi R."/>
            <person name="Steentjes M.B.F."/>
            <person name="Corcolon B."/>
            <person name="Chong P.A."/>
            <person name="Kema G.H.J."/>
            <person name="Seidl M.F."/>
        </authorList>
    </citation>
    <scope>NUCLEOTIDE SEQUENCE [LARGE SCALE GENOMIC DNA]</scope>
    <source>
        <strain evidence="9 10">P124</strain>
    </source>
</reference>
<keyword evidence="3" id="KW-0813">Transport</keyword>
<feature type="transmembrane region" description="Helical" evidence="7">
    <location>
        <begin position="398"/>
        <end position="426"/>
    </location>
</feature>
<dbReference type="SUPFAM" id="SSF103473">
    <property type="entry name" value="MFS general substrate transporter"/>
    <property type="match status" value="2"/>
</dbReference>
<feature type="transmembrane region" description="Helical" evidence="7">
    <location>
        <begin position="937"/>
        <end position="957"/>
    </location>
</feature>
<keyword evidence="10" id="KW-1185">Reference proteome</keyword>
<evidence type="ECO:0000256" key="2">
    <source>
        <dbReference type="ARBA" id="ARBA00010992"/>
    </source>
</evidence>